<protein>
    <recommendedName>
        <fullName evidence="1">Reverse transcriptase Ty1/copia-type domain-containing protein</fullName>
    </recommendedName>
</protein>
<proteinExistence type="predicted"/>
<evidence type="ECO:0000313" key="2">
    <source>
        <dbReference type="EMBL" id="GEU89475.1"/>
    </source>
</evidence>
<name>A0A6L2NXV0_TANCI</name>
<dbReference type="InterPro" id="IPR013103">
    <property type="entry name" value="RVT_2"/>
</dbReference>
<organism evidence="2">
    <name type="scientific">Tanacetum cinerariifolium</name>
    <name type="common">Dalmatian daisy</name>
    <name type="synonym">Chrysanthemum cinerariifolium</name>
    <dbReference type="NCBI Taxonomy" id="118510"/>
    <lineage>
        <taxon>Eukaryota</taxon>
        <taxon>Viridiplantae</taxon>
        <taxon>Streptophyta</taxon>
        <taxon>Embryophyta</taxon>
        <taxon>Tracheophyta</taxon>
        <taxon>Spermatophyta</taxon>
        <taxon>Magnoliopsida</taxon>
        <taxon>eudicotyledons</taxon>
        <taxon>Gunneridae</taxon>
        <taxon>Pentapetalae</taxon>
        <taxon>asterids</taxon>
        <taxon>campanulids</taxon>
        <taxon>Asterales</taxon>
        <taxon>Asteraceae</taxon>
        <taxon>Asteroideae</taxon>
        <taxon>Anthemideae</taxon>
        <taxon>Anthemidinae</taxon>
        <taxon>Tanacetum</taxon>
    </lineage>
</organism>
<sequence length="434" mass="49094">MTENVDTYDSKVDDVPTVNAIFMEKMSHVGSINEDDVGPSYDSDSISKTSDDNGNNSCIFDKLTQMASKQYGLGPKVQTLTFRHISSGLIPNSVPSTSINLPTKKDFDILFQLRFDKYFKPSSSVVSLTISVATLPKDTSEKPVSTRRQIATDAMWYYFHAFLMKVKPKSYREAIKESSWIEAMQEEIYKFERLQNKARLIAKCYRLEEGIDSEDSFALVVRIFIAYTAHKYMMVYQMDVKTAFLNGILKEEVYISQPEGFVKQDHQNHVFRLNKALYGLKHAPQACLENSDDVDTPMVEISKLDEDPQRTQADPTRYRSMVGSLMYLTAISLMAQQPMRSKGELCPSDKRVAVSVSNLMINPDEIHAEPLFNITLDIQSMPHKISEEELVEKLKFVARGEPKGKPTFGMPIPKFGAFTLGRGQGKGYMRKGGL</sequence>
<gene>
    <name evidence="2" type="ORF">Tci_061453</name>
</gene>
<feature type="domain" description="Reverse transcriptase Ty1/copia-type" evidence="1">
    <location>
        <begin position="178"/>
        <end position="287"/>
    </location>
</feature>
<dbReference type="AlphaFoldDB" id="A0A6L2NXV0"/>
<comment type="caution">
    <text evidence="2">The sequence shown here is derived from an EMBL/GenBank/DDBJ whole genome shotgun (WGS) entry which is preliminary data.</text>
</comment>
<reference evidence="2" key="1">
    <citation type="journal article" date="2019" name="Sci. Rep.">
        <title>Draft genome of Tanacetum cinerariifolium, the natural source of mosquito coil.</title>
        <authorList>
            <person name="Yamashiro T."/>
            <person name="Shiraishi A."/>
            <person name="Satake H."/>
            <person name="Nakayama K."/>
        </authorList>
    </citation>
    <scope>NUCLEOTIDE SEQUENCE</scope>
</reference>
<dbReference type="EMBL" id="BKCJ010009972">
    <property type="protein sequence ID" value="GEU89475.1"/>
    <property type="molecule type" value="Genomic_DNA"/>
</dbReference>
<dbReference type="Pfam" id="PF07727">
    <property type="entry name" value="RVT_2"/>
    <property type="match status" value="1"/>
</dbReference>
<accession>A0A6L2NXV0</accession>
<evidence type="ECO:0000259" key="1">
    <source>
        <dbReference type="Pfam" id="PF07727"/>
    </source>
</evidence>